<accession>A0ABS8WHY3</accession>
<dbReference type="Proteomes" id="UP000823775">
    <property type="component" value="Unassembled WGS sequence"/>
</dbReference>
<evidence type="ECO:0000313" key="2">
    <source>
        <dbReference type="EMBL" id="MCE3049764.1"/>
    </source>
</evidence>
<keyword evidence="3" id="KW-1185">Reference proteome</keyword>
<evidence type="ECO:0000313" key="3">
    <source>
        <dbReference type="Proteomes" id="UP000823775"/>
    </source>
</evidence>
<evidence type="ECO:0000256" key="1">
    <source>
        <dbReference type="SAM" id="MobiDB-lite"/>
    </source>
</evidence>
<feature type="compositionally biased region" description="Pro residues" evidence="1">
    <location>
        <begin position="62"/>
        <end position="72"/>
    </location>
</feature>
<organism evidence="2 3">
    <name type="scientific">Datura stramonium</name>
    <name type="common">Jimsonweed</name>
    <name type="synonym">Common thornapple</name>
    <dbReference type="NCBI Taxonomy" id="4076"/>
    <lineage>
        <taxon>Eukaryota</taxon>
        <taxon>Viridiplantae</taxon>
        <taxon>Streptophyta</taxon>
        <taxon>Embryophyta</taxon>
        <taxon>Tracheophyta</taxon>
        <taxon>Spermatophyta</taxon>
        <taxon>Magnoliopsida</taxon>
        <taxon>eudicotyledons</taxon>
        <taxon>Gunneridae</taxon>
        <taxon>Pentapetalae</taxon>
        <taxon>asterids</taxon>
        <taxon>lamiids</taxon>
        <taxon>Solanales</taxon>
        <taxon>Solanaceae</taxon>
        <taxon>Solanoideae</taxon>
        <taxon>Datureae</taxon>
        <taxon>Datura</taxon>
    </lineage>
</organism>
<proteinExistence type="predicted"/>
<protein>
    <submittedName>
        <fullName evidence="2">Uncharacterized protein</fullName>
    </submittedName>
</protein>
<sequence>HVLLSRRLSVVPSHFPFPQLPIDRPSSLASKQRVTSVSFLPHLRETGRLLRRLPSSQGLPPLRAPPPAPGER</sequence>
<feature type="region of interest" description="Disordered" evidence="1">
    <location>
        <begin position="50"/>
        <end position="72"/>
    </location>
</feature>
<dbReference type="EMBL" id="JACEIK010007127">
    <property type="protein sequence ID" value="MCE3049764.1"/>
    <property type="molecule type" value="Genomic_DNA"/>
</dbReference>
<name>A0ABS8WHY3_DATST</name>
<comment type="caution">
    <text evidence="2">The sequence shown here is derived from an EMBL/GenBank/DDBJ whole genome shotgun (WGS) entry which is preliminary data.</text>
</comment>
<feature type="non-terminal residue" evidence="2">
    <location>
        <position position="1"/>
    </location>
</feature>
<gene>
    <name evidence="2" type="ORF">HAX54_045741</name>
</gene>
<reference evidence="2 3" key="1">
    <citation type="journal article" date="2021" name="BMC Genomics">
        <title>Datura genome reveals duplications of psychoactive alkaloid biosynthetic genes and high mutation rate following tissue culture.</title>
        <authorList>
            <person name="Rajewski A."/>
            <person name="Carter-House D."/>
            <person name="Stajich J."/>
            <person name="Litt A."/>
        </authorList>
    </citation>
    <scope>NUCLEOTIDE SEQUENCE [LARGE SCALE GENOMIC DNA]</scope>
    <source>
        <strain evidence="2">AR-01</strain>
    </source>
</reference>